<evidence type="ECO:0000256" key="1">
    <source>
        <dbReference type="ARBA" id="ARBA00022598"/>
    </source>
</evidence>
<dbReference type="EMBL" id="UGLB01000002">
    <property type="protein sequence ID" value="STT45360.1"/>
    <property type="molecule type" value="Genomic_DNA"/>
</dbReference>
<sequence length="147" mass="16283">MSWAERASAISQQLYDDLDHRLCSGVEVIRELARAKGRDYALMPYVFTSAIGLVPADAENALQGKLDGRGITQTPQVFIDCQAMDSAAGLQVNWDVRDGVFPSGMIDDLFASFESLLNAMAQEDAIWQQTAQVALPEWQREQRFAGQ</sequence>
<gene>
    <name evidence="2" type="primary">mbtB_2</name>
    <name evidence="2" type="ORF">NCTC9637_00201</name>
</gene>
<proteinExistence type="predicted"/>
<dbReference type="PANTHER" id="PTHR45527">
    <property type="entry name" value="NONRIBOSOMAL PEPTIDE SYNTHETASE"/>
    <property type="match status" value="1"/>
</dbReference>
<evidence type="ECO:0000313" key="2">
    <source>
        <dbReference type="EMBL" id="STT45360.1"/>
    </source>
</evidence>
<protein>
    <submittedName>
        <fullName evidence="2">Iron aquisition yersiniabactin synthesis enzyme (Irp2)</fullName>
        <ecNumber evidence="2">6.3.2.-</ecNumber>
    </submittedName>
</protein>
<reference evidence="2 3" key="1">
    <citation type="submission" date="2018-06" db="EMBL/GenBank/DDBJ databases">
        <authorList>
            <consortium name="Pathogen Informatics"/>
            <person name="Doyle S."/>
        </authorList>
    </citation>
    <scope>NUCLEOTIDE SEQUENCE [LARGE SCALE GENOMIC DNA]</scope>
    <source>
        <strain evidence="2 3">NCTC9637</strain>
    </source>
</reference>
<dbReference type="GO" id="GO:0031177">
    <property type="term" value="F:phosphopantetheine binding"/>
    <property type="evidence" value="ECO:0007669"/>
    <property type="project" value="TreeGrafter"/>
</dbReference>
<dbReference type="PANTHER" id="PTHR45527:SF10">
    <property type="entry name" value="PYOCHELIN SYNTHASE PCHF"/>
    <property type="match status" value="1"/>
</dbReference>
<organism evidence="2 3">
    <name type="scientific">Klebsiella pneumoniae</name>
    <dbReference type="NCBI Taxonomy" id="573"/>
    <lineage>
        <taxon>Bacteria</taxon>
        <taxon>Pseudomonadati</taxon>
        <taxon>Pseudomonadota</taxon>
        <taxon>Gammaproteobacteria</taxon>
        <taxon>Enterobacterales</taxon>
        <taxon>Enterobacteriaceae</taxon>
        <taxon>Klebsiella/Raoultella group</taxon>
        <taxon>Klebsiella</taxon>
        <taxon>Klebsiella pneumoniae complex</taxon>
    </lineage>
</organism>
<dbReference type="AlphaFoldDB" id="A0A377VSA5"/>
<keyword evidence="1 2" id="KW-0436">Ligase</keyword>
<dbReference type="GO" id="GO:0005737">
    <property type="term" value="C:cytoplasm"/>
    <property type="evidence" value="ECO:0007669"/>
    <property type="project" value="TreeGrafter"/>
</dbReference>
<dbReference type="Gene3D" id="3.30.559.30">
    <property type="entry name" value="Nonribosomal peptide synthetase, condensation domain"/>
    <property type="match status" value="1"/>
</dbReference>
<dbReference type="EC" id="6.3.2.-" evidence="2"/>
<dbReference type="GO" id="GO:0044550">
    <property type="term" value="P:secondary metabolite biosynthetic process"/>
    <property type="evidence" value="ECO:0007669"/>
    <property type="project" value="TreeGrafter"/>
</dbReference>
<name>A0A377VSA5_KLEPN</name>
<dbReference type="GO" id="GO:0016874">
    <property type="term" value="F:ligase activity"/>
    <property type="evidence" value="ECO:0007669"/>
    <property type="project" value="UniProtKB-KW"/>
</dbReference>
<accession>A0A377VSA5</accession>
<dbReference type="SUPFAM" id="SSF52777">
    <property type="entry name" value="CoA-dependent acyltransferases"/>
    <property type="match status" value="1"/>
</dbReference>
<dbReference type="Proteomes" id="UP000255099">
    <property type="component" value="Unassembled WGS sequence"/>
</dbReference>
<evidence type="ECO:0000313" key="3">
    <source>
        <dbReference type="Proteomes" id="UP000255099"/>
    </source>
</evidence>
<dbReference type="GO" id="GO:0043041">
    <property type="term" value="P:amino acid activation for nonribosomal peptide biosynthetic process"/>
    <property type="evidence" value="ECO:0007669"/>
    <property type="project" value="TreeGrafter"/>
</dbReference>